<evidence type="ECO:0000256" key="2">
    <source>
        <dbReference type="ARBA" id="ARBA00022642"/>
    </source>
</evidence>
<dbReference type="InterPro" id="IPR036380">
    <property type="entry name" value="Isochorismatase-like_sf"/>
</dbReference>
<evidence type="ECO:0000256" key="8">
    <source>
        <dbReference type="SAM" id="MobiDB-lite"/>
    </source>
</evidence>
<comment type="caution">
    <text evidence="10">The sequence shown here is derived from an EMBL/GenBank/DDBJ whole genome shotgun (WGS) entry which is preliminary data.</text>
</comment>
<evidence type="ECO:0000256" key="3">
    <source>
        <dbReference type="ARBA" id="ARBA00022723"/>
    </source>
</evidence>
<dbReference type="InterPro" id="IPR002048">
    <property type="entry name" value="EF_hand_dom"/>
</dbReference>
<dbReference type="PANTHER" id="PTHR11080">
    <property type="entry name" value="PYRAZINAMIDASE/NICOTINAMIDASE"/>
    <property type="match status" value="1"/>
</dbReference>
<keyword evidence="11" id="KW-1185">Reference proteome</keyword>
<organism evidence="10 11">
    <name type="scientific">Ditylenchus destructor</name>
    <dbReference type="NCBI Taxonomy" id="166010"/>
    <lineage>
        <taxon>Eukaryota</taxon>
        <taxon>Metazoa</taxon>
        <taxon>Ecdysozoa</taxon>
        <taxon>Nematoda</taxon>
        <taxon>Chromadorea</taxon>
        <taxon>Rhabditida</taxon>
        <taxon>Tylenchina</taxon>
        <taxon>Tylenchomorpha</taxon>
        <taxon>Sphaerularioidea</taxon>
        <taxon>Anguinidae</taxon>
        <taxon>Anguininae</taxon>
        <taxon>Ditylenchus</taxon>
    </lineage>
</organism>
<evidence type="ECO:0000313" key="11">
    <source>
        <dbReference type="Proteomes" id="UP001201812"/>
    </source>
</evidence>
<dbReference type="PROSITE" id="PS50222">
    <property type="entry name" value="EF_HAND_2"/>
    <property type="match status" value="1"/>
</dbReference>
<reference evidence="10" key="1">
    <citation type="submission" date="2022-01" db="EMBL/GenBank/DDBJ databases">
        <title>Genome Sequence Resource for Two Populations of Ditylenchus destructor, the Migratory Endoparasitic Phytonematode.</title>
        <authorList>
            <person name="Zhang H."/>
            <person name="Lin R."/>
            <person name="Xie B."/>
        </authorList>
    </citation>
    <scope>NUCLEOTIDE SEQUENCE</scope>
    <source>
        <strain evidence="10">BazhouSP</strain>
    </source>
</reference>
<dbReference type="InterPro" id="IPR011992">
    <property type="entry name" value="EF-hand-dom_pair"/>
</dbReference>
<comment type="pathway">
    <text evidence="5">Cofactor biosynthesis; nicotinate biosynthesis; nicotinate from nicotinamide: step 1/1.</text>
</comment>
<dbReference type="SUPFAM" id="SSF52499">
    <property type="entry name" value="Isochorismatase-like hydrolases"/>
    <property type="match status" value="1"/>
</dbReference>
<dbReference type="EMBL" id="JAKKPZ010000001">
    <property type="protein sequence ID" value="KAI1728019.1"/>
    <property type="molecule type" value="Genomic_DNA"/>
</dbReference>
<dbReference type="GO" id="GO:0005509">
    <property type="term" value="F:calcium ion binding"/>
    <property type="evidence" value="ECO:0007669"/>
    <property type="project" value="InterPro"/>
</dbReference>
<sequence>MGITLNDIPAGQTFEQFCDLIRSNLISDDSSAAPPTNRDIRCLFDLYDLDRDGVLSPRESKAANKDLIQKINDLRCALIVVDFQNDFVAGSLAIKHGPARQDPIEALEPLNHLLRRHAHFRRIIYTLDWHPSNHISFYEHCRNSDRTLSKEDKIRKLKPFDTVKFDNPNFKQTLYPTHCVQGSWGAELCPDLIRAESAKYVQKGSQVFVDAYSGFVDNQGEYRSELEPILREEKIEALFICGLALDICVSATARDAAKLKFLTAVILDCSKGLTHEQINEKCEELRALNVAMIDSTVVEEFLDSHKMPWRWVCQLAGIPFESASAALNRSTQNGIHELNHNSTANGHASKPERTSMHNGEAHIAKGIREANEVQDSNFVASRDDGSISHKQADNGITV</sequence>
<feature type="compositionally biased region" description="Polar residues" evidence="8">
    <location>
        <begin position="336"/>
        <end position="346"/>
    </location>
</feature>
<protein>
    <recommendedName>
        <fullName evidence="6">nicotinamidase</fullName>
        <ecNumber evidence="6">3.5.1.19</ecNumber>
    </recommendedName>
    <alternativeName>
        <fullName evidence="7">Nicotinamide deamidase</fullName>
    </alternativeName>
</protein>
<evidence type="ECO:0000256" key="4">
    <source>
        <dbReference type="ARBA" id="ARBA00022801"/>
    </source>
</evidence>
<evidence type="ECO:0000313" key="10">
    <source>
        <dbReference type="EMBL" id="KAI1728019.1"/>
    </source>
</evidence>
<proteinExistence type="inferred from homology"/>
<keyword evidence="4" id="KW-0378">Hydrolase</keyword>
<feature type="region of interest" description="Disordered" evidence="8">
    <location>
        <begin position="336"/>
        <end position="356"/>
    </location>
</feature>
<dbReference type="Proteomes" id="UP001201812">
    <property type="component" value="Unassembled WGS sequence"/>
</dbReference>
<accession>A0AAD4NK27</accession>
<dbReference type="InterPro" id="IPR052347">
    <property type="entry name" value="Isochorismatase_Nicotinamidase"/>
</dbReference>
<evidence type="ECO:0000259" key="9">
    <source>
        <dbReference type="PROSITE" id="PS50222"/>
    </source>
</evidence>
<evidence type="ECO:0000256" key="5">
    <source>
        <dbReference type="ARBA" id="ARBA00037900"/>
    </source>
</evidence>
<evidence type="ECO:0000256" key="7">
    <source>
        <dbReference type="ARBA" id="ARBA00043224"/>
    </source>
</evidence>
<evidence type="ECO:0000256" key="1">
    <source>
        <dbReference type="ARBA" id="ARBA00006336"/>
    </source>
</evidence>
<gene>
    <name evidence="10" type="ORF">DdX_00169</name>
</gene>
<name>A0AAD4NK27_9BILA</name>
<dbReference type="GO" id="GO:0019363">
    <property type="term" value="P:pyridine nucleotide biosynthetic process"/>
    <property type="evidence" value="ECO:0007669"/>
    <property type="project" value="UniProtKB-KW"/>
</dbReference>
<dbReference type="Gene3D" id="3.40.50.850">
    <property type="entry name" value="Isochorismatase-like"/>
    <property type="match status" value="1"/>
</dbReference>
<dbReference type="Pfam" id="PF00857">
    <property type="entry name" value="Isochorismatase"/>
    <property type="match status" value="1"/>
</dbReference>
<evidence type="ECO:0000256" key="6">
    <source>
        <dbReference type="ARBA" id="ARBA00039017"/>
    </source>
</evidence>
<keyword evidence="2" id="KW-0662">Pyridine nucleotide biosynthesis</keyword>
<dbReference type="AlphaFoldDB" id="A0AAD4NK27"/>
<dbReference type="PANTHER" id="PTHR11080:SF2">
    <property type="entry name" value="LD05707P"/>
    <property type="match status" value="1"/>
</dbReference>
<feature type="domain" description="EF-hand" evidence="9">
    <location>
        <begin position="35"/>
        <end position="70"/>
    </location>
</feature>
<feature type="compositionally biased region" description="Basic and acidic residues" evidence="8">
    <location>
        <begin position="381"/>
        <end position="392"/>
    </location>
</feature>
<dbReference type="InterPro" id="IPR000868">
    <property type="entry name" value="Isochorismatase-like_dom"/>
</dbReference>
<dbReference type="EC" id="3.5.1.19" evidence="6"/>
<dbReference type="SUPFAM" id="SSF47473">
    <property type="entry name" value="EF-hand"/>
    <property type="match status" value="1"/>
</dbReference>
<dbReference type="GO" id="GO:0008936">
    <property type="term" value="F:nicotinamidase activity"/>
    <property type="evidence" value="ECO:0007669"/>
    <property type="project" value="UniProtKB-EC"/>
</dbReference>
<keyword evidence="3" id="KW-0479">Metal-binding</keyword>
<feature type="region of interest" description="Disordered" evidence="8">
    <location>
        <begin position="379"/>
        <end position="398"/>
    </location>
</feature>
<comment type="similarity">
    <text evidence="1">Belongs to the isochorismatase family.</text>
</comment>